<evidence type="ECO:0000256" key="6">
    <source>
        <dbReference type="ARBA" id="ARBA00022552"/>
    </source>
</evidence>
<dbReference type="FunFam" id="1.10.1520.10:FF:000001">
    <property type="entry name" value="Ribonuclease 3"/>
    <property type="match status" value="1"/>
</dbReference>
<dbReference type="GO" id="GO:0006364">
    <property type="term" value="P:rRNA processing"/>
    <property type="evidence" value="ECO:0007669"/>
    <property type="project" value="UniProtKB-UniRule"/>
</dbReference>
<evidence type="ECO:0000256" key="12">
    <source>
        <dbReference type="ARBA" id="ARBA00022801"/>
    </source>
</evidence>
<dbReference type="Gene3D" id="1.10.1520.10">
    <property type="entry name" value="Ribonuclease III domain"/>
    <property type="match status" value="1"/>
</dbReference>
<evidence type="ECO:0000313" key="19">
    <source>
        <dbReference type="Proteomes" id="UP000824160"/>
    </source>
</evidence>
<dbReference type="FunFam" id="3.30.160.20:FF:000003">
    <property type="entry name" value="Ribonuclease 3"/>
    <property type="match status" value="1"/>
</dbReference>
<dbReference type="GO" id="GO:0042802">
    <property type="term" value="F:identical protein binding"/>
    <property type="evidence" value="ECO:0007669"/>
    <property type="project" value="UniProtKB-ARBA"/>
</dbReference>
<evidence type="ECO:0000256" key="9">
    <source>
        <dbReference type="ARBA" id="ARBA00022722"/>
    </source>
</evidence>
<evidence type="ECO:0000313" key="18">
    <source>
        <dbReference type="EMBL" id="HIT94882.1"/>
    </source>
</evidence>
<protein>
    <recommendedName>
        <fullName evidence="15">Ribonuclease 3</fullName>
        <ecNumber evidence="15">3.1.26.3</ecNumber>
    </recommendedName>
    <alternativeName>
        <fullName evidence="15">Ribonuclease III</fullName>
        <shortName evidence="15">RNase III</shortName>
    </alternativeName>
</protein>
<dbReference type="InterPro" id="IPR014720">
    <property type="entry name" value="dsRBD_dom"/>
</dbReference>
<dbReference type="GO" id="GO:0004525">
    <property type="term" value="F:ribonuclease III activity"/>
    <property type="evidence" value="ECO:0007669"/>
    <property type="project" value="UniProtKB-UniRule"/>
</dbReference>
<proteinExistence type="inferred from homology"/>
<keyword evidence="5 15" id="KW-0963">Cytoplasm</keyword>
<dbReference type="SMART" id="SM00358">
    <property type="entry name" value="DSRM"/>
    <property type="match status" value="1"/>
</dbReference>
<dbReference type="GO" id="GO:0008033">
    <property type="term" value="P:tRNA processing"/>
    <property type="evidence" value="ECO:0007669"/>
    <property type="project" value="UniProtKB-KW"/>
</dbReference>
<evidence type="ECO:0000256" key="3">
    <source>
        <dbReference type="ARBA" id="ARBA00010183"/>
    </source>
</evidence>
<evidence type="ECO:0000256" key="11">
    <source>
        <dbReference type="ARBA" id="ARBA00022759"/>
    </source>
</evidence>
<evidence type="ECO:0000256" key="4">
    <source>
        <dbReference type="ARBA" id="ARBA00011738"/>
    </source>
</evidence>
<comment type="caution">
    <text evidence="18">The sequence shown here is derived from an EMBL/GenBank/DDBJ whole genome shotgun (WGS) entry which is preliminary data.</text>
</comment>
<feature type="binding site" evidence="15">
    <location>
        <position position="125"/>
    </location>
    <ligand>
        <name>Mg(2+)</name>
        <dbReference type="ChEBI" id="CHEBI:18420"/>
    </ligand>
</feature>
<keyword evidence="8 15" id="KW-0819">tRNA processing</keyword>
<keyword evidence="9 15" id="KW-0540">Nuclease</keyword>
<feature type="domain" description="RNase III" evidence="17">
    <location>
        <begin position="11"/>
        <end position="139"/>
    </location>
</feature>
<dbReference type="PROSITE" id="PS50142">
    <property type="entry name" value="RNASE_3_2"/>
    <property type="match status" value="1"/>
</dbReference>
<evidence type="ECO:0000256" key="14">
    <source>
        <dbReference type="ARBA" id="ARBA00022884"/>
    </source>
</evidence>
<dbReference type="HAMAP" id="MF_00104">
    <property type="entry name" value="RNase_III"/>
    <property type="match status" value="1"/>
</dbReference>
<feature type="active site" evidence="15">
    <location>
        <position position="128"/>
    </location>
</feature>
<comment type="catalytic activity">
    <reaction evidence="1 15">
        <text>Endonucleolytic cleavage to 5'-phosphomonoester.</text>
        <dbReference type="EC" id="3.1.26.3"/>
    </reaction>
</comment>
<name>A0A9D1H8B3_9FIRM</name>
<evidence type="ECO:0000256" key="7">
    <source>
        <dbReference type="ARBA" id="ARBA00022664"/>
    </source>
</evidence>
<dbReference type="InterPro" id="IPR011907">
    <property type="entry name" value="RNase_III"/>
</dbReference>
<feature type="binding site" evidence="15">
    <location>
        <position position="128"/>
    </location>
    <ligand>
        <name>Mg(2+)</name>
        <dbReference type="ChEBI" id="CHEBI:18420"/>
    </ligand>
</feature>
<dbReference type="AlphaFoldDB" id="A0A9D1H8B3"/>
<accession>A0A9D1H8B3</accession>
<evidence type="ECO:0000256" key="8">
    <source>
        <dbReference type="ARBA" id="ARBA00022694"/>
    </source>
</evidence>
<keyword evidence="10 15" id="KW-0479">Metal-binding</keyword>
<dbReference type="Pfam" id="PF14622">
    <property type="entry name" value="Ribonucleas_3_3"/>
    <property type="match status" value="1"/>
</dbReference>
<dbReference type="NCBIfam" id="TIGR02191">
    <property type="entry name" value="RNaseIII"/>
    <property type="match status" value="1"/>
</dbReference>
<evidence type="ECO:0000256" key="15">
    <source>
        <dbReference type="HAMAP-Rule" id="MF_00104"/>
    </source>
</evidence>
<dbReference type="SUPFAM" id="SSF54768">
    <property type="entry name" value="dsRNA-binding domain-like"/>
    <property type="match status" value="1"/>
</dbReference>
<dbReference type="InterPro" id="IPR036389">
    <property type="entry name" value="RNase_III_sf"/>
</dbReference>
<evidence type="ECO:0000256" key="10">
    <source>
        <dbReference type="ARBA" id="ARBA00022723"/>
    </source>
</evidence>
<comment type="subcellular location">
    <subcellularLocation>
        <location evidence="2 15">Cytoplasm</location>
    </subcellularLocation>
</comment>
<dbReference type="Pfam" id="PF00035">
    <property type="entry name" value="dsrm"/>
    <property type="match status" value="1"/>
</dbReference>
<dbReference type="PANTHER" id="PTHR11207">
    <property type="entry name" value="RIBONUCLEASE III"/>
    <property type="match status" value="1"/>
</dbReference>
<dbReference type="CDD" id="cd10845">
    <property type="entry name" value="DSRM_RNAse_III_family"/>
    <property type="match status" value="1"/>
</dbReference>
<sequence length="236" mass="26631">MSTVYENGENLEEFQQKIGYTFKRISYLEQALTHSSYANEGHKHLKNNERLEFLGDSVLSVIVARYLFLNYKDLPEGVLTKMRASLVCEKALDVFAGELELGKYLRLGKGEELTGGRQRPSIIADAFEAVLAAIYLDGGYEEAQRFVMRFIPKNIDIRKQSPLSDYKTALQEVVQQNKEEKVTYRLVDEHGPDHAKVFTAEVLLNSNVIGTGTASSKKQAEQNAAREALELMGYEL</sequence>
<feature type="active site" evidence="15">
    <location>
        <position position="56"/>
    </location>
</feature>
<dbReference type="Proteomes" id="UP000824160">
    <property type="component" value="Unassembled WGS sequence"/>
</dbReference>
<dbReference type="CDD" id="cd00593">
    <property type="entry name" value="RIBOc"/>
    <property type="match status" value="1"/>
</dbReference>
<dbReference type="GO" id="GO:0003725">
    <property type="term" value="F:double-stranded RNA binding"/>
    <property type="evidence" value="ECO:0007669"/>
    <property type="project" value="TreeGrafter"/>
</dbReference>
<dbReference type="PROSITE" id="PS50137">
    <property type="entry name" value="DS_RBD"/>
    <property type="match status" value="1"/>
</dbReference>
<keyword evidence="6 15" id="KW-0698">rRNA processing</keyword>
<dbReference type="PROSITE" id="PS00517">
    <property type="entry name" value="RNASE_3_1"/>
    <property type="match status" value="1"/>
</dbReference>
<dbReference type="GO" id="GO:0019843">
    <property type="term" value="F:rRNA binding"/>
    <property type="evidence" value="ECO:0007669"/>
    <property type="project" value="UniProtKB-KW"/>
</dbReference>
<comment type="cofactor">
    <cofactor evidence="15">
        <name>Mg(2+)</name>
        <dbReference type="ChEBI" id="CHEBI:18420"/>
    </cofactor>
</comment>
<dbReference type="EC" id="3.1.26.3" evidence="15"/>
<dbReference type="EMBL" id="DVLW01000189">
    <property type="protein sequence ID" value="HIT94882.1"/>
    <property type="molecule type" value="Genomic_DNA"/>
</dbReference>
<comment type="similarity">
    <text evidence="3">Belongs to the ribonuclease III family.</text>
</comment>
<gene>
    <name evidence="15" type="primary">rnc</name>
    <name evidence="18" type="ORF">IAC43_06820</name>
</gene>
<dbReference type="Gene3D" id="3.30.160.20">
    <property type="match status" value="1"/>
</dbReference>
<keyword evidence="14 15" id="KW-0694">RNA-binding</keyword>
<feature type="binding site" evidence="15">
    <location>
        <position position="52"/>
    </location>
    <ligand>
        <name>Mg(2+)</name>
        <dbReference type="ChEBI" id="CHEBI:18420"/>
    </ligand>
</feature>
<organism evidence="18 19">
    <name type="scientific">Candidatus Faecivivens stercoripullorum</name>
    <dbReference type="NCBI Taxonomy" id="2840805"/>
    <lineage>
        <taxon>Bacteria</taxon>
        <taxon>Bacillati</taxon>
        <taxon>Bacillota</taxon>
        <taxon>Clostridia</taxon>
        <taxon>Eubacteriales</taxon>
        <taxon>Oscillospiraceae</taxon>
        <taxon>Oscillospiraceae incertae sedis</taxon>
        <taxon>Candidatus Faecivivens</taxon>
    </lineage>
</organism>
<dbReference type="GO" id="GO:0005737">
    <property type="term" value="C:cytoplasm"/>
    <property type="evidence" value="ECO:0007669"/>
    <property type="project" value="UniProtKB-SubCell"/>
</dbReference>
<keyword evidence="11 15" id="KW-0255">Endonuclease</keyword>
<reference evidence="18" key="1">
    <citation type="submission" date="2020-10" db="EMBL/GenBank/DDBJ databases">
        <authorList>
            <person name="Gilroy R."/>
        </authorList>
    </citation>
    <scope>NUCLEOTIDE SEQUENCE</scope>
    <source>
        <strain evidence="18">ChiBcec7-5410</strain>
    </source>
</reference>
<evidence type="ECO:0000256" key="2">
    <source>
        <dbReference type="ARBA" id="ARBA00004496"/>
    </source>
</evidence>
<keyword evidence="13 15" id="KW-0460">Magnesium</keyword>
<dbReference type="PANTHER" id="PTHR11207:SF0">
    <property type="entry name" value="RIBONUCLEASE 3"/>
    <property type="match status" value="1"/>
</dbReference>
<evidence type="ECO:0000256" key="13">
    <source>
        <dbReference type="ARBA" id="ARBA00022842"/>
    </source>
</evidence>
<comment type="subunit">
    <text evidence="4 15">Homodimer.</text>
</comment>
<dbReference type="GO" id="GO:0046872">
    <property type="term" value="F:metal ion binding"/>
    <property type="evidence" value="ECO:0007669"/>
    <property type="project" value="UniProtKB-KW"/>
</dbReference>
<reference evidence="18" key="2">
    <citation type="journal article" date="2021" name="PeerJ">
        <title>Extensive microbial diversity within the chicken gut microbiome revealed by metagenomics and culture.</title>
        <authorList>
            <person name="Gilroy R."/>
            <person name="Ravi A."/>
            <person name="Getino M."/>
            <person name="Pursley I."/>
            <person name="Horton D.L."/>
            <person name="Alikhan N.F."/>
            <person name="Baker D."/>
            <person name="Gharbi K."/>
            <person name="Hall N."/>
            <person name="Watson M."/>
            <person name="Adriaenssens E.M."/>
            <person name="Foster-Nyarko E."/>
            <person name="Jarju S."/>
            <person name="Secka A."/>
            <person name="Antonio M."/>
            <person name="Oren A."/>
            <person name="Chaudhuri R.R."/>
            <person name="La Ragione R."/>
            <person name="Hildebrand F."/>
            <person name="Pallen M.J."/>
        </authorList>
    </citation>
    <scope>NUCLEOTIDE SEQUENCE</scope>
    <source>
        <strain evidence="18">ChiBcec7-5410</strain>
    </source>
</reference>
<dbReference type="GO" id="GO:0010468">
    <property type="term" value="P:regulation of gene expression"/>
    <property type="evidence" value="ECO:0007669"/>
    <property type="project" value="TreeGrafter"/>
</dbReference>
<feature type="domain" description="DRBM" evidence="16">
    <location>
        <begin position="165"/>
        <end position="234"/>
    </location>
</feature>
<comment type="function">
    <text evidence="15">Digests double-stranded RNA. Involved in the processing of primary rRNA transcript to yield the immediate precursors to the large and small rRNAs (23S and 16S). Processes some mRNAs, and tRNAs when they are encoded in the rRNA operon. Processes pre-crRNA and tracrRNA of type II CRISPR loci if present in the organism.</text>
</comment>
<dbReference type="SUPFAM" id="SSF69065">
    <property type="entry name" value="RNase III domain-like"/>
    <property type="match status" value="1"/>
</dbReference>
<keyword evidence="15" id="KW-0699">rRNA-binding</keyword>
<evidence type="ECO:0000256" key="1">
    <source>
        <dbReference type="ARBA" id="ARBA00000109"/>
    </source>
</evidence>
<evidence type="ECO:0000259" key="16">
    <source>
        <dbReference type="PROSITE" id="PS50137"/>
    </source>
</evidence>
<evidence type="ECO:0000259" key="17">
    <source>
        <dbReference type="PROSITE" id="PS50142"/>
    </source>
</evidence>
<keyword evidence="7 15" id="KW-0507">mRNA processing</keyword>
<keyword evidence="12 15" id="KW-0378">Hydrolase</keyword>
<dbReference type="GO" id="GO:0006397">
    <property type="term" value="P:mRNA processing"/>
    <property type="evidence" value="ECO:0007669"/>
    <property type="project" value="UniProtKB-UniRule"/>
</dbReference>
<dbReference type="InterPro" id="IPR000999">
    <property type="entry name" value="RNase_III_dom"/>
</dbReference>
<evidence type="ECO:0000256" key="5">
    <source>
        <dbReference type="ARBA" id="ARBA00022490"/>
    </source>
</evidence>
<dbReference type="SMART" id="SM00535">
    <property type="entry name" value="RIBOc"/>
    <property type="match status" value="1"/>
</dbReference>